<dbReference type="Proteomes" id="UP001300672">
    <property type="component" value="Chromosome"/>
</dbReference>
<protein>
    <submittedName>
        <fullName evidence="3">Replication protein</fullName>
    </submittedName>
</protein>
<feature type="domain" description="Bacteriophage lambda Replication protein O N-terminal" evidence="2">
    <location>
        <begin position="2"/>
        <end position="74"/>
    </location>
</feature>
<evidence type="ECO:0000256" key="1">
    <source>
        <dbReference type="SAM" id="MobiDB-lite"/>
    </source>
</evidence>
<organism evidence="3">
    <name type="scientific">Candidatus Thiocaldithrix dubininis</name>
    <dbReference type="NCBI Taxonomy" id="3080823"/>
    <lineage>
        <taxon>Bacteria</taxon>
        <taxon>Pseudomonadati</taxon>
        <taxon>Pseudomonadota</taxon>
        <taxon>Gammaproteobacteria</taxon>
        <taxon>Thiotrichales</taxon>
        <taxon>Thiotrichaceae</taxon>
        <taxon>Candidatus Thiocaldithrix</taxon>
    </lineage>
</organism>
<dbReference type="InterPro" id="IPR006497">
    <property type="entry name" value="Phage_lambda_VrpO_N"/>
</dbReference>
<sequence length="270" mass="30581">MSLAHELIDAALAADLSQNALRVFLALFRQTLCYGKTSDPLSLNRLVQLTHIRKDRVLPAIQVLLEKGLFTAQAHRLYGHTYSIHPQFLNQAAMPIYAPHLPKNRQTAPKSAPISEKRVETTNNPTLNKPNNLDTAENLPYPPSFTTQQRQTAAQWLDGLSPDTASNCLRLLQQALQLGKVKSPLGYLHTLIQAARQNRLDCSHLAPLPKTIHKPQQVLHAQLQELTQRIQHLDQLYQLAQQPMDTQTQRQRAQWLTEVEILKEKLRTCA</sequence>
<dbReference type="AlphaFoldDB" id="A0AA95KK45"/>
<evidence type="ECO:0000259" key="2">
    <source>
        <dbReference type="Pfam" id="PF04492"/>
    </source>
</evidence>
<dbReference type="Gene3D" id="1.10.10.10">
    <property type="entry name" value="Winged helix-like DNA-binding domain superfamily/Winged helix DNA-binding domain"/>
    <property type="match status" value="1"/>
</dbReference>
<dbReference type="Pfam" id="PF04492">
    <property type="entry name" value="Phage_rep_O"/>
    <property type="match status" value="1"/>
</dbReference>
<feature type="region of interest" description="Disordered" evidence="1">
    <location>
        <begin position="101"/>
        <end position="138"/>
    </location>
</feature>
<reference evidence="3" key="2">
    <citation type="submission" date="2023-04" db="EMBL/GenBank/DDBJ databases">
        <authorList>
            <person name="Beletskiy A.V."/>
            <person name="Mardanov A.V."/>
            <person name="Ravin N.V."/>
        </authorList>
    </citation>
    <scope>NUCLEOTIDE SEQUENCE</scope>
    <source>
        <strain evidence="3">GKL-01</strain>
    </source>
</reference>
<dbReference type="KEGG" id="tdu:QJT80_14020"/>
<accession>A0AA95KK45</accession>
<proteinExistence type="predicted"/>
<reference evidence="3" key="1">
    <citation type="journal article" date="2023" name="Int. J. Mol. Sci.">
        <title>Metagenomics Revealed a New Genus 'Candidatus Thiocaldithrix dubininis' gen. nov., sp. nov. and a New Species 'Candidatus Thiothrix putei' sp. nov. in the Family Thiotrichaceae, Some Members of Which Have Traits of Both Na+- and H+-Motive Energetics.</title>
        <authorList>
            <person name="Ravin N.V."/>
            <person name="Muntyan M.S."/>
            <person name="Smolyakov D.D."/>
            <person name="Rudenko T.S."/>
            <person name="Beletsky A.V."/>
            <person name="Mardanov A.V."/>
            <person name="Grabovich M.Y."/>
        </authorList>
    </citation>
    <scope>NUCLEOTIDE SEQUENCE</scope>
    <source>
        <strain evidence="3">GKL-01</strain>
    </source>
</reference>
<gene>
    <name evidence="3" type="ORF">QJT80_14020</name>
</gene>
<dbReference type="InterPro" id="IPR036388">
    <property type="entry name" value="WH-like_DNA-bd_sf"/>
</dbReference>
<evidence type="ECO:0000313" key="3">
    <source>
        <dbReference type="EMBL" id="WGZ90588.1"/>
    </source>
</evidence>
<feature type="compositionally biased region" description="Low complexity" evidence="1">
    <location>
        <begin position="121"/>
        <end position="135"/>
    </location>
</feature>
<dbReference type="GO" id="GO:0006260">
    <property type="term" value="P:DNA replication"/>
    <property type="evidence" value="ECO:0007669"/>
    <property type="project" value="InterPro"/>
</dbReference>
<dbReference type="EMBL" id="CP124755">
    <property type="protein sequence ID" value="WGZ90588.1"/>
    <property type="molecule type" value="Genomic_DNA"/>
</dbReference>
<name>A0AA95KK45_9GAMM</name>